<dbReference type="GO" id="GO:0005829">
    <property type="term" value="C:cytosol"/>
    <property type="evidence" value="ECO:0007669"/>
    <property type="project" value="TreeGrafter"/>
</dbReference>
<accession>A0A7V6A451</accession>
<protein>
    <submittedName>
        <fullName evidence="3">OmpH family outer membrane protein</fullName>
    </submittedName>
</protein>
<dbReference type="PANTHER" id="PTHR35089:SF1">
    <property type="entry name" value="CHAPERONE PROTEIN SKP"/>
    <property type="match status" value="1"/>
</dbReference>
<evidence type="ECO:0000256" key="2">
    <source>
        <dbReference type="ARBA" id="ARBA00022729"/>
    </source>
</evidence>
<name>A0A7V6A451_9BACT</name>
<evidence type="ECO:0000313" key="3">
    <source>
        <dbReference type="EMBL" id="HHS29892.1"/>
    </source>
</evidence>
<dbReference type="GO" id="GO:0050821">
    <property type="term" value="P:protein stabilization"/>
    <property type="evidence" value="ECO:0007669"/>
    <property type="project" value="TreeGrafter"/>
</dbReference>
<proteinExistence type="inferred from homology"/>
<dbReference type="InterPro" id="IPR005632">
    <property type="entry name" value="Chaperone_Skp"/>
</dbReference>
<organism evidence="3">
    <name type="scientific">Desulfobacca acetoxidans</name>
    <dbReference type="NCBI Taxonomy" id="60893"/>
    <lineage>
        <taxon>Bacteria</taxon>
        <taxon>Pseudomonadati</taxon>
        <taxon>Thermodesulfobacteriota</taxon>
        <taxon>Desulfobaccia</taxon>
        <taxon>Desulfobaccales</taxon>
        <taxon>Desulfobaccaceae</taxon>
        <taxon>Desulfobacca</taxon>
    </lineage>
</organism>
<gene>
    <name evidence="3" type="ORF">ENV52_09365</name>
</gene>
<dbReference type="InterPro" id="IPR024930">
    <property type="entry name" value="Skp_dom_sf"/>
</dbReference>
<dbReference type="SUPFAM" id="SSF111384">
    <property type="entry name" value="OmpH-like"/>
    <property type="match status" value="1"/>
</dbReference>
<comment type="similarity">
    <text evidence="1">Belongs to the Skp family.</text>
</comment>
<reference evidence="3" key="1">
    <citation type="journal article" date="2020" name="mSystems">
        <title>Genome- and Community-Level Interaction Insights into Carbon Utilization and Element Cycling Functions of Hydrothermarchaeota in Hydrothermal Sediment.</title>
        <authorList>
            <person name="Zhou Z."/>
            <person name="Liu Y."/>
            <person name="Xu W."/>
            <person name="Pan J."/>
            <person name="Luo Z.H."/>
            <person name="Li M."/>
        </authorList>
    </citation>
    <scope>NUCLEOTIDE SEQUENCE [LARGE SCALE GENOMIC DNA]</scope>
    <source>
        <strain evidence="3">SpSt-767</strain>
    </source>
</reference>
<keyword evidence="2" id="KW-0732">Signal</keyword>
<dbReference type="PANTHER" id="PTHR35089">
    <property type="entry name" value="CHAPERONE PROTEIN SKP"/>
    <property type="match status" value="1"/>
</dbReference>
<dbReference type="Gene3D" id="3.30.910.20">
    <property type="entry name" value="Skp domain"/>
    <property type="match status" value="1"/>
</dbReference>
<dbReference type="GO" id="GO:0051082">
    <property type="term" value="F:unfolded protein binding"/>
    <property type="evidence" value="ECO:0007669"/>
    <property type="project" value="InterPro"/>
</dbReference>
<dbReference type="SMART" id="SM00935">
    <property type="entry name" value="OmpH"/>
    <property type="match status" value="1"/>
</dbReference>
<comment type="caution">
    <text evidence="3">The sequence shown here is derived from an EMBL/GenBank/DDBJ whole genome shotgun (WGS) entry which is preliminary data.</text>
</comment>
<sequence>MNKLACCLLCVVVIIGLLLTSVAAKELRIGVVDIESIINNSPEYKRIEGSLKKKSEELGRPLQQREQELGQQIQEFQKQAQAGIIKDEARKRKESEFQQKIDAIQKSRDTAAKSFQEYYQQAMKPLMEKMNKAVALVAEQENLDIIFPKAGTYVRDKSLDVTEKVRAAFK</sequence>
<dbReference type="AlphaFoldDB" id="A0A7V6A451"/>
<evidence type="ECO:0000256" key="1">
    <source>
        <dbReference type="ARBA" id="ARBA00009091"/>
    </source>
</evidence>
<dbReference type="EMBL" id="DTGR01000149">
    <property type="protein sequence ID" value="HHS29892.1"/>
    <property type="molecule type" value="Genomic_DNA"/>
</dbReference>
<dbReference type="Pfam" id="PF03938">
    <property type="entry name" value="OmpH"/>
    <property type="match status" value="1"/>
</dbReference>